<gene>
    <name evidence="7" type="ORF">ACFOLC_12355</name>
</gene>
<dbReference type="SUPFAM" id="SSF46785">
    <property type="entry name" value="Winged helix' DNA-binding domain"/>
    <property type="match status" value="1"/>
</dbReference>
<dbReference type="InterPro" id="IPR000847">
    <property type="entry name" value="LysR_HTH_N"/>
</dbReference>
<evidence type="ECO:0000256" key="2">
    <source>
        <dbReference type="ARBA" id="ARBA00023015"/>
    </source>
</evidence>
<evidence type="ECO:0000256" key="1">
    <source>
        <dbReference type="ARBA" id="ARBA00009437"/>
    </source>
</evidence>
<dbReference type="Gene3D" id="1.10.10.10">
    <property type="entry name" value="Winged helix-like DNA-binding domain superfamily/Winged helix DNA-binding domain"/>
    <property type="match status" value="1"/>
</dbReference>
<dbReference type="SUPFAM" id="SSF53850">
    <property type="entry name" value="Periplasmic binding protein-like II"/>
    <property type="match status" value="1"/>
</dbReference>
<accession>A0ABV7RT09</accession>
<protein>
    <submittedName>
        <fullName evidence="7">LysR substrate-binding domain-containing protein</fullName>
    </submittedName>
</protein>
<dbReference type="Proteomes" id="UP001595740">
    <property type="component" value="Unassembled WGS sequence"/>
</dbReference>
<evidence type="ECO:0000256" key="5">
    <source>
        <dbReference type="SAM" id="MobiDB-lite"/>
    </source>
</evidence>
<evidence type="ECO:0000313" key="7">
    <source>
        <dbReference type="EMBL" id="MFC3551797.1"/>
    </source>
</evidence>
<keyword evidence="2" id="KW-0805">Transcription regulation</keyword>
<dbReference type="PANTHER" id="PTHR30126:SF94">
    <property type="entry name" value="LYSR FAMILY TRANSCRIPTIONAL REGULATOR"/>
    <property type="match status" value="1"/>
</dbReference>
<dbReference type="Pfam" id="PF03466">
    <property type="entry name" value="LysR_substrate"/>
    <property type="match status" value="1"/>
</dbReference>
<organism evidence="7 8">
    <name type="scientific">Lysobacter cavernae</name>
    <dbReference type="NCBI Taxonomy" id="1685901"/>
    <lineage>
        <taxon>Bacteria</taxon>
        <taxon>Pseudomonadati</taxon>
        <taxon>Pseudomonadota</taxon>
        <taxon>Gammaproteobacteria</taxon>
        <taxon>Lysobacterales</taxon>
        <taxon>Lysobacteraceae</taxon>
        <taxon>Lysobacter</taxon>
    </lineage>
</organism>
<comment type="similarity">
    <text evidence="1">Belongs to the LysR transcriptional regulatory family.</text>
</comment>
<reference evidence="8" key="1">
    <citation type="journal article" date="2019" name="Int. J. Syst. Evol. Microbiol.">
        <title>The Global Catalogue of Microorganisms (GCM) 10K type strain sequencing project: providing services to taxonomists for standard genome sequencing and annotation.</title>
        <authorList>
            <consortium name="The Broad Institute Genomics Platform"/>
            <consortium name="The Broad Institute Genome Sequencing Center for Infectious Disease"/>
            <person name="Wu L."/>
            <person name="Ma J."/>
        </authorList>
    </citation>
    <scope>NUCLEOTIDE SEQUENCE [LARGE SCALE GENOMIC DNA]</scope>
    <source>
        <strain evidence="8">KCTC 42875</strain>
    </source>
</reference>
<dbReference type="Gene3D" id="3.40.190.290">
    <property type="match status" value="1"/>
</dbReference>
<dbReference type="InterPro" id="IPR036388">
    <property type="entry name" value="WH-like_DNA-bd_sf"/>
</dbReference>
<dbReference type="Pfam" id="PF00126">
    <property type="entry name" value="HTH_1"/>
    <property type="match status" value="1"/>
</dbReference>
<keyword evidence="8" id="KW-1185">Reference proteome</keyword>
<evidence type="ECO:0000313" key="8">
    <source>
        <dbReference type="Proteomes" id="UP001595740"/>
    </source>
</evidence>
<dbReference type="InterPro" id="IPR036390">
    <property type="entry name" value="WH_DNA-bd_sf"/>
</dbReference>
<feature type="domain" description="HTH lysR-type" evidence="6">
    <location>
        <begin position="4"/>
        <end position="61"/>
    </location>
</feature>
<evidence type="ECO:0000256" key="3">
    <source>
        <dbReference type="ARBA" id="ARBA00023125"/>
    </source>
</evidence>
<keyword evidence="3" id="KW-0238">DNA-binding</keyword>
<dbReference type="PANTHER" id="PTHR30126">
    <property type="entry name" value="HTH-TYPE TRANSCRIPTIONAL REGULATOR"/>
    <property type="match status" value="1"/>
</dbReference>
<name>A0ABV7RT09_9GAMM</name>
<dbReference type="PROSITE" id="PS50931">
    <property type="entry name" value="HTH_LYSR"/>
    <property type="match status" value="1"/>
</dbReference>
<evidence type="ECO:0000259" key="6">
    <source>
        <dbReference type="PROSITE" id="PS50931"/>
    </source>
</evidence>
<dbReference type="RefSeq" id="WP_386759558.1">
    <property type="nucleotide sequence ID" value="NZ_JBHRXK010000005.1"/>
</dbReference>
<proteinExistence type="inferred from homology"/>
<dbReference type="PRINTS" id="PR00039">
    <property type="entry name" value="HTHLYSR"/>
</dbReference>
<sequence>MIGISPRQLEVFVAIASGGSVRAASEQLHLSQPAASMALAELERLLGAPLFDRSQRRLHLNANGRRTLPLAREVLERMRELGNQLAAPSELLSGELRLGASNTVGNYLVGDLLGGFVNAHPQVALKLHVDNSAAIVASVLDYSVDLGCIEGPAAHPDLELLPWREDELRICAPTTHPLAQRRRLQREDFAGARWILRETGSATRSQTERALAALPAGETVLELDQSEAIKQAVIAGLGLAMLPAVAVADAHVAGRLAVLRTPFLSLKRPLSLVLHRRRYRSALLQAFLDSVQPPRSSRTEPTTATATTLKTKS</sequence>
<dbReference type="EMBL" id="JBHRXK010000005">
    <property type="protein sequence ID" value="MFC3551797.1"/>
    <property type="molecule type" value="Genomic_DNA"/>
</dbReference>
<evidence type="ECO:0000256" key="4">
    <source>
        <dbReference type="ARBA" id="ARBA00023163"/>
    </source>
</evidence>
<comment type="caution">
    <text evidence="7">The sequence shown here is derived from an EMBL/GenBank/DDBJ whole genome shotgun (WGS) entry which is preliminary data.</text>
</comment>
<feature type="compositionally biased region" description="Low complexity" evidence="5">
    <location>
        <begin position="294"/>
        <end position="313"/>
    </location>
</feature>
<keyword evidence="4" id="KW-0804">Transcription</keyword>
<feature type="region of interest" description="Disordered" evidence="5">
    <location>
        <begin position="292"/>
        <end position="313"/>
    </location>
</feature>
<dbReference type="InterPro" id="IPR005119">
    <property type="entry name" value="LysR_subst-bd"/>
</dbReference>
<dbReference type="CDD" id="cd08420">
    <property type="entry name" value="PBP2_CysL_like"/>
    <property type="match status" value="1"/>
</dbReference>